<evidence type="ECO:0000259" key="5">
    <source>
        <dbReference type="PROSITE" id="PS50865"/>
    </source>
</evidence>
<dbReference type="InterPro" id="IPR002893">
    <property type="entry name" value="Znf_MYND"/>
</dbReference>
<reference evidence="6 7" key="1">
    <citation type="journal article" date="2024" name="J Genomics">
        <title>Draft genome sequencing and assembly of Favolaschia claudopus CIRM-BRFM 2984 isolated from oak limbs.</title>
        <authorList>
            <person name="Navarro D."/>
            <person name="Drula E."/>
            <person name="Chaduli D."/>
            <person name="Cazenave R."/>
            <person name="Ahrendt S."/>
            <person name="Wang J."/>
            <person name="Lipzen A."/>
            <person name="Daum C."/>
            <person name="Barry K."/>
            <person name="Grigoriev I.V."/>
            <person name="Favel A."/>
            <person name="Rosso M.N."/>
            <person name="Martin F."/>
        </authorList>
    </citation>
    <scope>NUCLEOTIDE SEQUENCE [LARGE SCALE GENOMIC DNA]</scope>
    <source>
        <strain evidence="6 7">CIRM-BRFM 2984</strain>
    </source>
</reference>
<accession>A0AAV9Z2I7</accession>
<dbReference type="Gene3D" id="6.10.140.2220">
    <property type="match status" value="1"/>
</dbReference>
<feature type="domain" description="MYND-type" evidence="5">
    <location>
        <begin position="431"/>
        <end position="472"/>
    </location>
</feature>
<gene>
    <name evidence="6" type="ORF">R3P38DRAFT_3146890</name>
</gene>
<keyword evidence="7" id="KW-1185">Reference proteome</keyword>
<proteinExistence type="predicted"/>
<protein>
    <recommendedName>
        <fullName evidence="5">MYND-type domain-containing protein</fullName>
    </recommendedName>
</protein>
<evidence type="ECO:0000256" key="1">
    <source>
        <dbReference type="ARBA" id="ARBA00022723"/>
    </source>
</evidence>
<evidence type="ECO:0000313" key="6">
    <source>
        <dbReference type="EMBL" id="KAK6969181.1"/>
    </source>
</evidence>
<evidence type="ECO:0000256" key="2">
    <source>
        <dbReference type="ARBA" id="ARBA00022771"/>
    </source>
</evidence>
<dbReference type="SUPFAM" id="SSF144232">
    <property type="entry name" value="HIT/MYND zinc finger-like"/>
    <property type="match status" value="1"/>
</dbReference>
<dbReference type="GO" id="GO:0008270">
    <property type="term" value="F:zinc ion binding"/>
    <property type="evidence" value="ECO:0007669"/>
    <property type="project" value="UniProtKB-KW"/>
</dbReference>
<evidence type="ECO:0000256" key="4">
    <source>
        <dbReference type="PROSITE-ProRule" id="PRU00134"/>
    </source>
</evidence>
<organism evidence="6 7">
    <name type="scientific">Favolaschia claudopus</name>
    <dbReference type="NCBI Taxonomy" id="2862362"/>
    <lineage>
        <taxon>Eukaryota</taxon>
        <taxon>Fungi</taxon>
        <taxon>Dikarya</taxon>
        <taxon>Basidiomycota</taxon>
        <taxon>Agaricomycotina</taxon>
        <taxon>Agaricomycetes</taxon>
        <taxon>Agaricomycetidae</taxon>
        <taxon>Agaricales</taxon>
        <taxon>Marasmiineae</taxon>
        <taxon>Mycenaceae</taxon>
        <taxon>Favolaschia</taxon>
    </lineage>
</organism>
<evidence type="ECO:0000313" key="7">
    <source>
        <dbReference type="Proteomes" id="UP001362999"/>
    </source>
</evidence>
<evidence type="ECO:0000256" key="3">
    <source>
        <dbReference type="ARBA" id="ARBA00022833"/>
    </source>
</evidence>
<comment type="caution">
    <text evidence="6">The sequence shown here is derived from an EMBL/GenBank/DDBJ whole genome shotgun (WGS) entry which is preliminary data.</text>
</comment>
<dbReference type="Pfam" id="PF01753">
    <property type="entry name" value="zf-MYND"/>
    <property type="match status" value="1"/>
</dbReference>
<dbReference type="AlphaFoldDB" id="A0AAV9Z2I7"/>
<keyword evidence="2 4" id="KW-0863">Zinc-finger</keyword>
<keyword evidence="1" id="KW-0479">Metal-binding</keyword>
<name>A0AAV9Z2I7_9AGAR</name>
<dbReference type="Proteomes" id="UP001362999">
    <property type="component" value="Unassembled WGS sequence"/>
</dbReference>
<sequence length="638" mass="73284">MHPSLHLSRLSRLPSSSRRFAAPVLCQYPRYPSPEEISQFSNSISFSNRTALVPVYYHLLDPLRIPRAEYLERWTDEKGCNSMGAMIALASLFFSQPPQESASDLWPRVSAWINFILTFEDFLRGLVPLLEHRKFFLGLMTFCHHLCDQNPENLSMIASTPGFRVLTVHAWHSISDSDFITFKNVVRIITKILTHGVGITLAEVVEGSDGDLSNFAKLIMRQCESLVPQTSQPSDTVQLDDIWLFQDACAVLAVVDNFLQAEGRNRCTRRHLCEALLPLGFVKTIAMVASAQCDLLLSRPFLDDMAWRFVKTWVSILELIFRSRRPDRHLRTAIQYGLLRIVQFCSLAEPSDDIHQVVGDILRNTLTPATVFYSVVTELGSAQSKLRLTVEIRNETTRELWSGFRKVLRARHRVLLSFNNKDRESRSVCDNLECGKVLRKRELKRCSGCLSQSYCSSECQALDWQMGHNKSCVWHLQHRKSMHAAFTPKEYAFLRYLLSYDCHTNRAALAVDYVQTRRTINPGPGTLLLTVFDYTTSVVKAERFKEEFPRQVGGEEVQYWNDIAERVMRSSGRMSLDTMRVREGSRTRDLLLPMRWGSSEIPDALEEIVVKAELLDKAQLQGRINEFMLRYRDTDWIV</sequence>
<dbReference type="PROSITE" id="PS50865">
    <property type="entry name" value="ZF_MYND_2"/>
    <property type="match status" value="1"/>
</dbReference>
<keyword evidence="3" id="KW-0862">Zinc</keyword>
<dbReference type="EMBL" id="JAWWNJ010000231">
    <property type="protein sequence ID" value="KAK6969181.1"/>
    <property type="molecule type" value="Genomic_DNA"/>
</dbReference>